<reference evidence="2 3" key="1">
    <citation type="submission" date="2019-03" db="EMBL/GenBank/DDBJ databases">
        <title>Genomic Encyclopedia of Archaeal and Bacterial Type Strains, Phase II (KMG-II): from individual species to whole genera.</title>
        <authorList>
            <person name="Goeker M."/>
        </authorList>
    </citation>
    <scope>NUCLEOTIDE SEQUENCE [LARGE SCALE GENOMIC DNA]</scope>
    <source>
        <strain evidence="2 3">DSM 28135</strain>
    </source>
</reference>
<sequence>MLMKPLLFVLIIISLFSCQTDDADYEMVAVAIPEMMSKSEFRKSVKVQAAKPTVNVGKIYAYQDFIFITDAFKGVHIIDNSNPSAPKAIAYLKIPGNEDISIKNNYLYADSATDLVVFDISDITNVQVVDRLEDVFSIYDYQIPRDAEYADFSNYDFENNVVISWRIVKERREKVDNSLLVFNDAAFSTAAESSVGVGGSLARFQIIDNYLYTVGSSALSIFNISNLANPIFENLQYAGWSIETMFYADHHLYLGGTNGMYIYSLENSNIPEYVSQFVHWEGCDPVVVDGNYAYLTLRGGNACGQMESVLEVIDITDKTNPTLASRHILDNPYGLGFKGAALYVCDGTSGLKVFDKTNPLELQQTQSFTDIYAKDVIPLHNSLLMIGEKALYQYSYNENALQLISTFHLD</sequence>
<dbReference type="Proteomes" id="UP000294689">
    <property type="component" value="Unassembled WGS sequence"/>
</dbReference>
<evidence type="ECO:0000256" key="1">
    <source>
        <dbReference type="SAM" id="SignalP"/>
    </source>
</evidence>
<keyword evidence="1" id="KW-0732">Signal</keyword>
<dbReference type="AlphaFoldDB" id="A0A4R7Q752"/>
<evidence type="ECO:0000313" key="3">
    <source>
        <dbReference type="Proteomes" id="UP000294689"/>
    </source>
</evidence>
<keyword evidence="3" id="KW-1185">Reference proteome</keyword>
<feature type="signal peptide" evidence="1">
    <location>
        <begin position="1"/>
        <end position="19"/>
    </location>
</feature>
<feature type="chain" id="PRO_5020385152" description="LVIVD repeat-containing protein" evidence="1">
    <location>
        <begin position="20"/>
        <end position="410"/>
    </location>
</feature>
<dbReference type="SUPFAM" id="SSF63825">
    <property type="entry name" value="YWTD domain"/>
    <property type="match status" value="1"/>
</dbReference>
<evidence type="ECO:0000313" key="2">
    <source>
        <dbReference type="EMBL" id="TDU42772.1"/>
    </source>
</evidence>
<comment type="caution">
    <text evidence="2">The sequence shown here is derived from an EMBL/GenBank/DDBJ whole genome shotgun (WGS) entry which is preliminary data.</text>
</comment>
<evidence type="ECO:0008006" key="4">
    <source>
        <dbReference type="Google" id="ProtNLM"/>
    </source>
</evidence>
<protein>
    <recommendedName>
        <fullName evidence="4">LVIVD repeat-containing protein</fullName>
    </recommendedName>
</protein>
<dbReference type="EMBL" id="SOBW01000007">
    <property type="protein sequence ID" value="TDU42772.1"/>
    <property type="molecule type" value="Genomic_DNA"/>
</dbReference>
<gene>
    <name evidence="2" type="ORF">BXY82_0171</name>
</gene>
<dbReference type="PROSITE" id="PS51257">
    <property type="entry name" value="PROKAR_LIPOPROTEIN"/>
    <property type="match status" value="1"/>
</dbReference>
<dbReference type="InterPro" id="IPR013211">
    <property type="entry name" value="LVIVD"/>
</dbReference>
<name>A0A4R7Q752_9FLAO</name>
<dbReference type="Pfam" id="PF08309">
    <property type="entry name" value="LVIVD"/>
    <property type="match status" value="4"/>
</dbReference>
<dbReference type="OrthoDB" id="1521841at2"/>
<accession>A0A4R7Q752</accession>
<organism evidence="2 3">
    <name type="scientific">Gelidibacter sediminis</name>
    <dbReference type="NCBI Taxonomy" id="1608710"/>
    <lineage>
        <taxon>Bacteria</taxon>
        <taxon>Pseudomonadati</taxon>
        <taxon>Bacteroidota</taxon>
        <taxon>Flavobacteriia</taxon>
        <taxon>Flavobacteriales</taxon>
        <taxon>Flavobacteriaceae</taxon>
        <taxon>Gelidibacter</taxon>
    </lineage>
</organism>
<proteinExistence type="predicted"/>